<dbReference type="Proteomes" id="UP001320706">
    <property type="component" value="Unassembled WGS sequence"/>
</dbReference>
<name>A0ACC3SJX7_9PEZI</name>
<evidence type="ECO:0000313" key="1">
    <source>
        <dbReference type="EMBL" id="KAK8216838.1"/>
    </source>
</evidence>
<keyword evidence="2" id="KW-1185">Reference proteome</keyword>
<organism evidence="1 2">
    <name type="scientific">Zalaria obscura</name>
    <dbReference type="NCBI Taxonomy" id="2024903"/>
    <lineage>
        <taxon>Eukaryota</taxon>
        <taxon>Fungi</taxon>
        <taxon>Dikarya</taxon>
        <taxon>Ascomycota</taxon>
        <taxon>Pezizomycotina</taxon>
        <taxon>Dothideomycetes</taxon>
        <taxon>Dothideomycetidae</taxon>
        <taxon>Dothideales</taxon>
        <taxon>Zalariaceae</taxon>
        <taxon>Zalaria</taxon>
    </lineage>
</organism>
<gene>
    <name evidence="1" type="ORF">M8818_001801</name>
</gene>
<comment type="caution">
    <text evidence="1">The sequence shown here is derived from an EMBL/GenBank/DDBJ whole genome shotgun (WGS) entry which is preliminary data.</text>
</comment>
<dbReference type="EMBL" id="JAMKPW020000007">
    <property type="protein sequence ID" value="KAK8216838.1"/>
    <property type="molecule type" value="Genomic_DNA"/>
</dbReference>
<evidence type="ECO:0000313" key="2">
    <source>
        <dbReference type="Proteomes" id="UP001320706"/>
    </source>
</evidence>
<protein>
    <submittedName>
        <fullName evidence="1">Uncharacterized protein</fullName>
    </submittedName>
</protein>
<proteinExistence type="predicted"/>
<accession>A0ACC3SJX7</accession>
<reference evidence="1" key="1">
    <citation type="submission" date="2024-02" db="EMBL/GenBank/DDBJ databases">
        <title>Metagenome Assembled Genome of Zalaria obscura JY119.</title>
        <authorList>
            <person name="Vighnesh L."/>
            <person name="Jagadeeshwari U."/>
            <person name="Venkata Ramana C."/>
            <person name="Sasikala C."/>
        </authorList>
    </citation>
    <scope>NUCLEOTIDE SEQUENCE</scope>
    <source>
        <strain evidence="1">JY119</strain>
    </source>
</reference>
<sequence>MATLYAASDFTPATVHAVDEKHPETSVETIVAESSDAEVNEEEWKYPYPTDFKLDNYPIDQQPRQLTVAVIGAGLAGVTAGILLPIKVPGIRLTILEKNNDVGGTWLENIYPGVRCDIPANVYQSTFSPNTQWSEEFAQGPEIRAYWQGLAKKYGVYQNVEFRSKVAGSYWEEKDAQWRLEIEDVSTGEKRTASYDFLITAIGHFNDWKLPDYPGIKDFKGHLRHSSDWDPSFDPRGKRIATIGNGASGIQVTPELQKVAKHVDHYARSRTWVAGSFSGHERKAEPMLFSEEKLKEFQDPAKYLQYRKEIEEAYWRRYESQLKDSPANKRATEEFKELMRKRLTEKPELLEQLVPEFAPHCRRLTPGPGYLEALQKDNVEFIQTPIERFTEDGIVTVDGKHRPVDAIICSTGANVDFAPPFPLVSGDKDLSKAWRPEGEDGFPYTYIGLATPGFPNLLFLHGPNGAGASGTLPHSVENQATYIARLLRKVSTQGIRTIVPLKEAADDFIQYCDAFFPKTVLSEKCSSWANGRRPGQRIHGLWPGSAAHVNHVRRDPRWEDYRYTYVRPENRFAYWGNGWTKKERDAERDIVPYLKLPEEIDLRDYHESWWDL</sequence>